<comment type="function">
    <text evidence="3">Catalyzes two sequential steps in the biosynthesis of coenzyme A. In the first step cysteine is conjugated to 4'-phosphopantothenate to form 4-phosphopantothenoylcysteine. In the second step the latter compound is decarboxylated to form 4'-phosphopantotheine.</text>
</comment>
<dbReference type="PANTHER" id="PTHR14359:SF6">
    <property type="entry name" value="PHOSPHOPANTOTHENOYLCYSTEINE DECARBOXYLASE"/>
    <property type="match status" value="1"/>
</dbReference>
<feature type="binding site" evidence="3">
    <location>
        <position position="290"/>
    </location>
    <ligand>
        <name>CTP</name>
        <dbReference type="ChEBI" id="CHEBI:37563"/>
    </ligand>
</feature>
<gene>
    <name evidence="3 8" type="primary">coaBC</name>
    <name evidence="8" type="ORF">E3J68_01630</name>
</gene>
<keyword evidence="5" id="KW-0175">Coiled coil</keyword>
<dbReference type="SUPFAM" id="SSF102645">
    <property type="entry name" value="CoaB-like"/>
    <property type="match status" value="1"/>
</dbReference>
<dbReference type="EC" id="4.1.1.36" evidence="3"/>
<accession>A0A523TGU7</accession>
<dbReference type="HAMAP" id="MF_02225">
    <property type="entry name" value="CoaBC"/>
    <property type="match status" value="1"/>
</dbReference>
<dbReference type="InterPro" id="IPR036551">
    <property type="entry name" value="Flavin_trans-like"/>
</dbReference>
<dbReference type="Proteomes" id="UP000316517">
    <property type="component" value="Unassembled WGS sequence"/>
</dbReference>
<comment type="pathway">
    <text evidence="3 4">Cofactor biosynthesis; coenzyme A biosynthesis; CoA from (R)-pantothenate: step 2/5.</text>
</comment>
<feature type="binding site" evidence="3">
    <location>
        <position position="343"/>
    </location>
    <ligand>
        <name>CTP</name>
        <dbReference type="ChEBI" id="CHEBI:37563"/>
    </ligand>
</feature>
<comment type="caution">
    <text evidence="8">The sequence shown here is derived from an EMBL/GenBank/DDBJ whole genome shotgun (WGS) entry which is preliminary data.</text>
</comment>
<keyword evidence="3 4" id="KW-0436">Ligase</keyword>
<dbReference type="NCBIfam" id="TIGR00521">
    <property type="entry name" value="coaBC_dfp"/>
    <property type="match status" value="1"/>
</dbReference>
<feature type="coiled-coil region" evidence="5">
    <location>
        <begin position="326"/>
        <end position="353"/>
    </location>
</feature>
<comment type="caution">
    <text evidence="3">Lacks conserved residue(s) required for the propagation of feature annotation.</text>
</comment>
<dbReference type="PANTHER" id="PTHR14359">
    <property type="entry name" value="HOMO-OLIGOMERIC FLAVIN CONTAINING CYS DECARBOXYLASE FAMILY"/>
    <property type="match status" value="1"/>
</dbReference>
<protein>
    <recommendedName>
        <fullName evidence="3">Coenzyme A biosynthesis bifunctional protein CoaBC</fullName>
    </recommendedName>
    <alternativeName>
        <fullName evidence="3">DNA/pantothenate metabolism flavoprotein</fullName>
    </alternativeName>
    <alternativeName>
        <fullName evidence="3">Phosphopantothenoylcysteine synthetase/decarboxylase</fullName>
        <shortName evidence="3">PPCS-PPCDC</shortName>
    </alternativeName>
    <domain>
        <recommendedName>
            <fullName evidence="3">Phosphopantothenoylcysteine decarboxylase</fullName>
            <shortName evidence="3">PPC decarboxylase</shortName>
            <shortName evidence="3">PPC-DC</shortName>
            <ecNumber evidence="3">4.1.1.36</ecNumber>
        </recommendedName>
        <alternativeName>
            <fullName evidence="3">CoaC</fullName>
        </alternativeName>
    </domain>
    <domain>
        <recommendedName>
            <fullName evidence="3">Phosphopantothenate--cysteine ligase</fullName>
            <ecNumber evidence="3">6.3.2.5</ecNumber>
        </recommendedName>
        <alternativeName>
            <fullName evidence="3">CoaB</fullName>
        </alternativeName>
        <alternativeName>
            <fullName evidence="3">Phosphopantothenoylcysteine synthetase</fullName>
            <shortName evidence="3">PPC synthetase</shortName>
            <shortName evidence="3">PPC-S</shortName>
        </alternativeName>
    </domain>
</protein>
<organism evidence="8 9">
    <name type="scientific">Aerophobetes bacterium</name>
    <dbReference type="NCBI Taxonomy" id="2030807"/>
    <lineage>
        <taxon>Bacteria</taxon>
        <taxon>Candidatus Aerophobota</taxon>
    </lineage>
</organism>
<sequence>MSSVLKDKSILLGITGSIAAYKAAEIVRLLKRRGASVYPVMTQAATHFIHPLTLTSLAAQEASLDLFEMKRGRMEHLSLAQLADLVLIAPVTANVMGKIAHGIADDLLTTTVMATKVPIILAPAMDEGMYENAVVQANIRELKSRGMHLIGPEEGELASGEVGKGRMSEPPKIVDYAERILQSRGDFAGKLFMVTAGPTREALDKVRFISSYSSGKMGYALAEEGIDRGARIILISGPSPLIPPPQAEFYSVETALEMRKRVMEKFSAVDGVLMAAAVSDFRPKLVHKSKIKKNACTSLKLDLVQNPDILKELGRIKKDKLLVGFCAETSSLKEKAEEKLKEKNLDLIVANDITLEGAGFGVDTNIVLLMDRDGEVTSLDRRSKREVARKIWDKVKELMPA</sequence>
<name>A0A523TGU7_UNCAE</name>
<dbReference type="Pfam" id="PF04127">
    <property type="entry name" value="DFP"/>
    <property type="match status" value="1"/>
</dbReference>
<feature type="binding site" evidence="3">
    <location>
        <position position="339"/>
    </location>
    <ligand>
        <name>CTP</name>
        <dbReference type="ChEBI" id="CHEBI:37563"/>
    </ligand>
</feature>
<feature type="domain" description="Flavoprotein" evidence="6">
    <location>
        <begin position="8"/>
        <end position="177"/>
    </location>
</feature>
<evidence type="ECO:0000256" key="5">
    <source>
        <dbReference type="SAM" id="Coils"/>
    </source>
</evidence>
<keyword evidence="2 3" id="KW-0456">Lyase</keyword>
<keyword evidence="3" id="KW-0511">Multifunctional enzyme</keyword>
<dbReference type="AlphaFoldDB" id="A0A523TGU7"/>
<comment type="pathway">
    <text evidence="3 4">Cofactor biosynthesis; coenzyme A biosynthesis; CoA from (R)-pantothenate: step 3/5.</text>
</comment>
<dbReference type="InterPro" id="IPR035929">
    <property type="entry name" value="CoaB-like_sf"/>
</dbReference>
<feature type="binding site" evidence="3">
    <location>
        <begin position="307"/>
        <end position="310"/>
    </location>
    <ligand>
        <name>CTP</name>
        <dbReference type="ChEBI" id="CHEBI:37563"/>
    </ligand>
</feature>
<evidence type="ECO:0000259" key="6">
    <source>
        <dbReference type="Pfam" id="PF02441"/>
    </source>
</evidence>
<feature type="domain" description="DNA/pantothenate metabolism flavoprotein C-terminal" evidence="7">
    <location>
        <begin position="188"/>
        <end position="397"/>
    </location>
</feature>
<keyword evidence="3 4" id="KW-0285">Flavoprotein</keyword>
<dbReference type="InterPro" id="IPR007085">
    <property type="entry name" value="DNA/pantothenate-metab_flavo_C"/>
</dbReference>
<dbReference type="Pfam" id="PF02441">
    <property type="entry name" value="Flavoprotein"/>
    <property type="match status" value="1"/>
</dbReference>
<evidence type="ECO:0000259" key="7">
    <source>
        <dbReference type="Pfam" id="PF04127"/>
    </source>
</evidence>
<evidence type="ECO:0000313" key="9">
    <source>
        <dbReference type="Proteomes" id="UP000316517"/>
    </source>
</evidence>
<keyword evidence="1 3" id="KW-0210">Decarboxylase</keyword>
<evidence type="ECO:0000256" key="4">
    <source>
        <dbReference type="RuleBase" id="RU364078"/>
    </source>
</evidence>
<feature type="region of interest" description="Phosphopantothenoylcysteine decarboxylase" evidence="3">
    <location>
        <begin position="1"/>
        <end position="191"/>
    </location>
</feature>
<feature type="region of interest" description="Phosphopantothenate--cysteine ligase" evidence="3">
    <location>
        <begin position="192"/>
        <end position="401"/>
    </location>
</feature>
<keyword evidence="3" id="KW-0479">Metal-binding</keyword>
<comment type="catalytic activity">
    <reaction evidence="3 4">
        <text>(R)-4'-phosphopantothenate + L-cysteine + CTP = N-[(R)-4-phosphopantothenoyl]-L-cysteine + CMP + diphosphate + H(+)</text>
        <dbReference type="Rhea" id="RHEA:19397"/>
        <dbReference type="ChEBI" id="CHEBI:10986"/>
        <dbReference type="ChEBI" id="CHEBI:15378"/>
        <dbReference type="ChEBI" id="CHEBI:33019"/>
        <dbReference type="ChEBI" id="CHEBI:35235"/>
        <dbReference type="ChEBI" id="CHEBI:37563"/>
        <dbReference type="ChEBI" id="CHEBI:59458"/>
        <dbReference type="ChEBI" id="CHEBI:60377"/>
        <dbReference type="EC" id="6.3.2.5"/>
    </reaction>
</comment>
<comment type="function">
    <text evidence="4">Catalyzes two steps in the biosynthesis of coenzyme A. In the first step cysteine is conjugated to 4'-phosphopantothenate to form 4-phosphopantothenoylcysteine, in the latter compound is decarboxylated to form 4'-phosphopantotheine.</text>
</comment>
<dbReference type="InterPro" id="IPR005252">
    <property type="entry name" value="CoaBC"/>
</dbReference>
<comment type="cofactor">
    <cofactor evidence="3">
        <name>FMN</name>
        <dbReference type="ChEBI" id="CHEBI:58210"/>
    </cofactor>
    <text evidence="3">Binds 1 FMN per subunit.</text>
</comment>
<dbReference type="GO" id="GO:0004633">
    <property type="term" value="F:phosphopantothenoylcysteine decarboxylase activity"/>
    <property type="evidence" value="ECO:0007669"/>
    <property type="project" value="UniProtKB-UniRule"/>
</dbReference>
<reference evidence="8 9" key="1">
    <citation type="submission" date="2019-03" db="EMBL/GenBank/DDBJ databases">
        <title>Metabolic potential of uncultured bacteria and archaea associated with petroleum seepage in deep-sea sediments.</title>
        <authorList>
            <person name="Dong X."/>
            <person name="Hubert C."/>
        </authorList>
    </citation>
    <scope>NUCLEOTIDE SEQUENCE [LARGE SCALE GENOMIC DNA]</scope>
    <source>
        <strain evidence="8">E44_bin3</strain>
    </source>
</reference>
<evidence type="ECO:0000256" key="3">
    <source>
        <dbReference type="HAMAP-Rule" id="MF_02225"/>
    </source>
</evidence>
<comment type="cofactor">
    <cofactor evidence="3">
        <name>Mg(2+)</name>
        <dbReference type="ChEBI" id="CHEBI:18420"/>
    </cofactor>
</comment>
<proteinExistence type="inferred from homology"/>
<evidence type="ECO:0000256" key="2">
    <source>
        <dbReference type="ARBA" id="ARBA00023239"/>
    </source>
</evidence>
<dbReference type="InterPro" id="IPR003382">
    <property type="entry name" value="Flavoprotein"/>
</dbReference>
<dbReference type="EMBL" id="SOJT01000074">
    <property type="protein sequence ID" value="TET29554.1"/>
    <property type="molecule type" value="Genomic_DNA"/>
</dbReference>
<feature type="binding site" evidence="3">
    <location>
        <position position="325"/>
    </location>
    <ligand>
        <name>CTP</name>
        <dbReference type="ChEBI" id="CHEBI:37563"/>
    </ligand>
</feature>
<dbReference type="GO" id="GO:0046872">
    <property type="term" value="F:metal ion binding"/>
    <property type="evidence" value="ECO:0007669"/>
    <property type="project" value="UniProtKB-KW"/>
</dbReference>
<evidence type="ECO:0000256" key="1">
    <source>
        <dbReference type="ARBA" id="ARBA00022793"/>
    </source>
</evidence>
<dbReference type="Gene3D" id="3.40.50.1950">
    <property type="entry name" value="Flavin prenyltransferase-like"/>
    <property type="match status" value="1"/>
</dbReference>
<dbReference type="GO" id="GO:0015941">
    <property type="term" value="P:pantothenate catabolic process"/>
    <property type="evidence" value="ECO:0007669"/>
    <property type="project" value="InterPro"/>
</dbReference>
<keyword evidence="3 4" id="KW-0288">FMN</keyword>
<dbReference type="GO" id="GO:0010181">
    <property type="term" value="F:FMN binding"/>
    <property type="evidence" value="ECO:0007669"/>
    <property type="project" value="UniProtKB-UniRule"/>
</dbReference>
<dbReference type="GO" id="GO:0015937">
    <property type="term" value="P:coenzyme A biosynthetic process"/>
    <property type="evidence" value="ECO:0007669"/>
    <property type="project" value="UniProtKB-UniRule"/>
</dbReference>
<dbReference type="Gene3D" id="3.40.50.10300">
    <property type="entry name" value="CoaB-like"/>
    <property type="match status" value="1"/>
</dbReference>
<dbReference type="GO" id="GO:0004632">
    <property type="term" value="F:phosphopantothenate--cysteine ligase activity"/>
    <property type="evidence" value="ECO:0007669"/>
    <property type="project" value="UniProtKB-UniRule"/>
</dbReference>
<dbReference type="EC" id="6.3.2.5" evidence="3"/>
<comment type="catalytic activity">
    <reaction evidence="3 4">
        <text>N-[(R)-4-phosphopantothenoyl]-L-cysteine + H(+) = (R)-4'-phosphopantetheine + CO2</text>
        <dbReference type="Rhea" id="RHEA:16793"/>
        <dbReference type="ChEBI" id="CHEBI:15378"/>
        <dbReference type="ChEBI" id="CHEBI:16526"/>
        <dbReference type="ChEBI" id="CHEBI:59458"/>
        <dbReference type="ChEBI" id="CHEBI:61723"/>
        <dbReference type="EC" id="4.1.1.36"/>
    </reaction>
</comment>
<dbReference type="UniPathway" id="UPA00241">
    <property type="reaction ID" value="UER00353"/>
</dbReference>
<comment type="similarity">
    <text evidence="3 4">In the C-terminal section; belongs to the PPC synthetase family.</text>
</comment>
<comment type="similarity">
    <text evidence="3 4">In the N-terminal section; belongs to the HFCD (homo-oligomeric flavin containing Cys decarboxylase) superfamily.</text>
</comment>
<feature type="binding site" evidence="3">
    <location>
        <position position="280"/>
    </location>
    <ligand>
        <name>CTP</name>
        <dbReference type="ChEBI" id="CHEBI:37563"/>
    </ligand>
</feature>
<dbReference type="GO" id="GO:0071513">
    <property type="term" value="C:phosphopantothenoylcysteine decarboxylase complex"/>
    <property type="evidence" value="ECO:0007669"/>
    <property type="project" value="TreeGrafter"/>
</dbReference>
<dbReference type="SUPFAM" id="SSF52507">
    <property type="entry name" value="Homo-oligomeric flavin-containing Cys decarboxylases, HFCD"/>
    <property type="match status" value="1"/>
</dbReference>
<keyword evidence="3" id="KW-0460">Magnesium</keyword>
<evidence type="ECO:0000313" key="8">
    <source>
        <dbReference type="EMBL" id="TET29554.1"/>
    </source>
</evidence>